<accession>A0A0D8IW92</accession>
<dbReference type="InterPro" id="IPR008313">
    <property type="entry name" value="GH125"/>
</dbReference>
<proteinExistence type="predicted"/>
<keyword evidence="2" id="KW-1185">Reference proteome</keyword>
<comment type="caution">
    <text evidence="1">The sequence shown here is derived from an EMBL/GenBank/DDBJ whole genome shotgun (WGS) entry which is preliminary data.</text>
</comment>
<sequence length="426" mass="48589">MEIPEILKQKVSELEEYYLRWMPEVAPLVRPCFLNTIETTVKHIDDDYFVITGDIPAMWLRDSAAQITHYVRYASGDKALLHIVEGVLRRQAHMVLIDPYANAFNEHPNGHCFARDLTEMHPFVWERKYEVDSLCAPIYLLHHYWKTTGLTGAFDAQTYAMLVRICEVFSLEQHHENSPYSFERQNCVETDTLPCAGRGTPVGYTGMTWSGFRPSDDRCVYGYLIPAQIMAVKALKYAAEMLRVIYLDDVEATKCIVLSNQIETGIQQYGIVRHPLFGEIYAYETDGLGNYLLMDDANCPSLLSLPYLGYTTPEDKIYSNTRAFILSEQNPFYYSGKVLRGVGSPHTPSNHVWPLGIIMQALTSSNPGEIRSCITQLTFSHAGTGYMHESVHVDIPMRYTRSWFAWANSLFSELLIRTSETGILEK</sequence>
<evidence type="ECO:0000313" key="2">
    <source>
        <dbReference type="Proteomes" id="UP000032483"/>
    </source>
</evidence>
<evidence type="ECO:0000313" key="1">
    <source>
        <dbReference type="EMBL" id="KJF38556.1"/>
    </source>
</evidence>
<dbReference type="PANTHER" id="PTHR31047">
    <property type="entry name" value="MEIOTICALLY UP-REGULATED GENE 157 PROTEIN"/>
    <property type="match status" value="1"/>
</dbReference>
<dbReference type="PATRIC" id="fig|1550024.3.peg.3982"/>
<dbReference type="Proteomes" id="UP000032483">
    <property type="component" value="Unassembled WGS sequence"/>
</dbReference>
<reference evidence="1" key="1">
    <citation type="submission" date="2015-02" db="EMBL/GenBank/DDBJ databases">
        <title>A novel member of the family Ruminococcaceae isolated from human feces.</title>
        <authorList>
            <person name="Shkoporov A.N."/>
            <person name="Chaplin A.V."/>
            <person name="Motuzova O.V."/>
            <person name="Kafarskaia L.I."/>
            <person name="Khokhlova E.V."/>
            <person name="Efimov B.A."/>
        </authorList>
    </citation>
    <scope>NUCLEOTIDE SEQUENCE [LARGE SCALE GENOMIC DNA]</scope>
    <source>
        <strain evidence="1">585-1</strain>
    </source>
</reference>
<protein>
    <submittedName>
        <fullName evidence="1">Glycosyl hydrolase</fullName>
    </submittedName>
</protein>
<dbReference type="Gene3D" id="1.50.10.10">
    <property type="match status" value="1"/>
</dbReference>
<dbReference type="SUPFAM" id="SSF48208">
    <property type="entry name" value="Six-hairpin glycosidases"/>
    <property type="match status" value="1"/>
</dbReference>
<gene>
    <name evidence="1" type="ORF">TQ39_17425</name>
</gene>
<dbReference type="SMART" id="SM01149">
    <property type="entry name" value="DUF1237"/>
    <property type="match status" value="1"/>
</dbReference>
<name>A0A0D8IW92_9FIRM</name>
<dbReference type="InterPro" id="IPR008928">
    <property type="entry name" value="6-hairpin_glycosidase_sf"/>
</dbReference>
<dbReference type="GO" id="GO:0005975">
    <property type="term" value="P:carbohydrate metabolic process"/>
    <property type="evidence" value="ECO:0007669"/>
    <property type="project" value="InterPro"/>
</dbReference>
<dbReference type="Pfam" id="PF06824">
    <property type="entry name" value="Glyco_hydro_125"/>
    <property type="match status" value="1"/>
</dbReference>
<dbReference type="PIRSF" id="PIRSF028846">
    <property type="entry name" value="UCP028846"/>
    <property type="match status" value="1"/>
</dbReference>
<keyword evidence="1" id="KW-0378">Hydrolase</keyword>
<dbReference type="AlphaFoldDB" id="A0A0D8IW92"/>
<organism evidence="1 2">
    <name type="scientific">Ruthenibacterium lactatiformans</name>
    <dbReference type="NCBI Taxonomy" id="1550024"/>
    <lineage>
        <taxon>Bacteria</taxon>
        <taxon>Bacillati</taxon>
        <taxon>Bacillota</taxon>
        <taxon>Clostridia</taxon>
        <taxon>Eubacteriales</taxon>
        <taxon>Oscillospiraceae</taxon>
        <taxon>Ruthenibacterium</taxon>
    </lineage>
</organism>
<dbReference type="EMBL" id="JXXK01000038">
    <property type="protein sequence ID" value="KJF38556.1"/>
    <property type="molecule type" value="Genomic_DNA"/>
</dbReference>
<dbReference type="GO" id="GO:0016787">
    <property type="term" value="F:hydrolase activity"/>
    <property type="evidence" value="ECO:0007669"/>
    <property type="project" value="UniProtKB-KW"/>
</dbReference>
<dbReference type="InterPro" id="IPR012341">
    <property type="entry name" value="6hp_glycosidase-like_sf"/>
</dbReference>
<dbReference type="RefSeq" id="WP_050006463.1">
    <property type="nucleotide sequence ID" value="NZ_CATXDA010000017.1"/>
</dbReference>
<dbReference type="PANTHER" id="PTHR31047:SF0">
    <property type="entry name" value="MEIOTICALLY UP-REGULATED GENE 157 PROTEIN"/>
    <property type="match status" value="1"/>
</dbReference>
<dbReference type="GeneID" id="42858322"/>